<evidence type="ECO:0000313" key="4">
    <source>
        <dbReference type="EMBL" id="MFB5192833.1"/>
    </source>
</evidence>
<organism evidence="4 5">
    <name type="scientific">Alicyclobacillus fastidiosus</name>
    <dbReference type="NCBI Taxonomy" id="392011"/>
    <lineage>
        <taxon>Bacteria</taxon>
        <taxon>Bacillati</taxon>
        <taxon>Bacillota</taxon>
        <taxon>Bacilli</taxon>
        <taxon>Bacillales</taxon>
        <taxon>Alicyclobacillaceae</taxon>
        <taxon>Alicyclobacillus</taxon>
    </lineage>
</organism>
<sequence length="193" mass="21124">MNKPALLVMDMQNGIVSRFQDNVDMLQAVQKSVGAARDHDIPVIFVRVGFSEGYPEVSPRNKAFSHVQQLGGMTVADHATQIHESVQPEAGEPVVTKYRVSAFAGSTLEVVLRSKQIDTLILTGIATSGVVLSTLREAADKDFAIQVLSDACADADAEVHRVLINKVFPRQADVLTVDEWIDNLESRREPLTN</sequence>
<dbReference type="Proteomes" id="UP001579974">
    <property type="component" value="Unassembled WGS sequence"/>
</dbReference>
<comment type="similarity">
    <text evidence="1">Belongs to the isochorismatase family.</text>
</comment>
<evidence type="ECO:0000313" key="5">
    <source>
        <dbReference type="Proteomes" id="UP001579974"/>
    </source>
</evidence>
<accession>A0ABV5AKM5</accession>
<feature type="domain" description="Isochorismatase-like" evidence="3">
    <location>
        <begin position="5"/>
        <end position="179"/>
    </location>
</feature>
<dbReference type="PANTHER" id="PTHR43540">
    <property type="entry name" value="PEROXYUREIDOACRYLATE/UREIDOACRYLATE AMIDOHYDROLASE-RELATED"/>
    <property type="match status" value="1"/>
</dbReference>
<dbReference type="SUPFAM" id="SSF52499">
    <property type="entry name" value="Isochorismatase-like hydrolases"/>
    <property type="match status" value="1"/>
</dbReference>
<dbReference type="RefSeq" id="WP_275473300.1">
    <property type="nucleotide sequence ID" value="NZ_CP162940.1"/>
</dbReference>
<dbReference type="InterPro" id="IPR000868">
    <property type="entry name" value="Isochorismatase-like_dom"/>
</dbReference>
<evidence type="ECO:0000256" key="2">
    <source>
        <dbReference type="ARBA" id="ARBA00022801"/>
    </source>
</evidence>
<keyword evidence="2 4" id="KW-0378">Hydrolase</keyword>
<dbReference type="Pfam" id="PF00857">
    <property type="entry name" value="Isochorismatase"/>
    <property type="match status" value="1"/>
</dbReference>
<dbReference type="Gene3D" id="3.40.50.850">
    <property type="entry name" value="Isochorismatase-like"/>
    <property type="match status" value="1"/>
</dbReference>
<protein>
    <submittedName>
        <fullName evidence="4">Cysteine hydrolase</fullName>
    </submittedName>
</protein>
<gene>
    <name evidence="4" type="ORF">KKP3000_002049</name>
</gene>
<dbReference type="PANTHER" id="PTHR43540:SF7">
    <property type="entry name" value="ISOCHORISMATASE FAMILY PROTEIN YECD"/>
    <property type="match status" value="1"/>
</dbReference>
<dbReference type="InterPro" id="IPR050272">
    <property type="entry name" value="Isochorismatase-like_hydrls"/>
</dbReference>
<evidence type="ECO:0000259" key="3">
    <source>
        <dbReference type="Pfam" id="PF00857"/>
    </source>
</evidence>
<proteinExistence type="inferred from homology"/>
<reference evidence="4 5" key="1">
    <citation type="journal article" date="2024" name="Int. J. Mol. Sci.">
        <title>Exploration of Alicyclobacillus spp. Genome in Search of Antibiotic Resistance.</title>
        <authorList>
            <person name="Bucka-Kolendo J."/>
            <person name="Kiousi D.E."/>
            <person name="Dekowska A."/>
            <person name="Mikolajczuk-Szczyrba A."/>
            <person name="Karadedos D.M."/>
            <person name="Michael P."/>
            <person name="Galanis A."/>
            <person name="Sokolowska B."/>
        </authorList>
    </citation>
    <scope>NUCLEOTIDE SEQUENCE [LARGE SCALE GENOMIC DNA]</scope>
    <source>
        <strain evidence="4 5">KKP 3000</strain>
    </source>
</reference>
<evidence type="ECO:0000256" key="1">
    <source>
        <dbReference type="ARBA" id="ARBA00006336"/>
    </source>
</evidence>
<comment type="caution">
    <text evidence="4">The sequence shown here is derived from an EMBL/GenBank/DDBJ whole genome shotgun (WGS) entry which is preliminary data.</text>
</comment>
<dbReference type="EMBL" id="JBDXSU010000029">
    <property type="protein sequence ID" value="MFB5192833.1"/>
    <property type="molecule type" value="Genomic_DNA"/>
</dbReference>
<name>A0ABV5AKM5_9BACL</name>
<dbReference type="InterPro" id="IPR036380">
    <property type="entry name" value="Isochorismatase-like_sf"/>
</dbReference>
<keyword evidence="5" id="KW-1185">Reference proteome</keyword>
<dbReference type="CDD" id="cd00431">
    <property type="entry name" value="cysteine_hydrolases"/>
    <property type="match status" value="1"/>
</dbReference>
<dbReference type="GO" id="GO:0016787">
    <property type="term" value="F:hydrolase activity"/>
    <property type="evidence" value="ECO:0007669"/>
    <property type="project" value="UniProtKB-KW"/>
</dbReference>